<feature type="region of interest" description="Disordered" evidence="6">
    <location>
        <begin position="468"/>
        <end position="494"/>
    </location>
</feature>
<feature type="transmembrane region" description="Helical" evidence="7">
    <location>
        <begin position="32"/>
        <end position="56"/>
    </location>
</feature>
<keyword evidence="5 7" id="KW-0472">Membrane</keyword>
<evidence type="ECO:0000256" key="2">
    <source>
        <dbReference type="ARBA" id="ARBA00022475"/>
    </source>
</evidence>
<keyword evidence="3 7" id="KW-0812">Transmembrane</keyword>
<dbReference type="EMBL" id="JBHTMX010000017">
    <property type="protein sequence ID" value="MFD1331193.1"/>
    <property type="molecule type" value="Genomic_DNA"/>
</dbReference>
<dbReference type="Proteomes" id="UP001597171">
    <property type="component" value="Unassembled WGS sequence"/>
</dbReference>
<evidence type="ECO:0000259" key="8">
    <source>
        <dbReference type="Pfam" id="PF02706"/>
    </source>
</evidence>
<evidence type="ECO:0000313" key="9">
    <source>
        <dbReference type="EMBL" id="MFD1331193.1"/>
    </source>
</evidence>
<evidence type="ECO:0000256" key="5">
    <source>
        <dbReference type="ARBA" id="ARBA00023136"/>
    </source>
</evidence>
<evidence type="ECO:0000256" key="4">
    <source>
        <dbReference type="ARBA" id="ARBA00022989"/>
    </source>
</evidence>
<organism evidence="9 10">
    <name type="scientific">Methylopila musalis</name>
    <dbReference type="NCBI Taxonomy" id="1134781"/>
    <lineage>
        <taxon>Bacteria</taxon>
        <taxon>Pseudomonadati</taxon>
        <taxon>Pseudomonadota</taxon>
        <taxon>Alphaproteobacteria</taxon>
        <taxon>Hyphomicrobiales</taxon>
        <taxon>Methylopilaceae</taxon>
        <taxon>Methylopila</taxon>
    </lineage>
</organism>
<sequence length="715" mass="75603">MAERGIHRGTDLSQNGEIDLRALGAGIWRRKAWIIGPTLLAALGAIAFVQLSAPYYRGTSLVLIENKAPISPAAGAERDGQLPDEQAVMTQVQFIQSRDLVRKVSDALKLEDDPEFEVRQAPSLTSRILGLLGLSRAQDQLPMKEQVVDKVAKNLLVYPVSGARVVGVEFSSTDPDTAARVANGFVDAYFDIQREAKRDLNRQATNYFSQEIEAMRQRVSDAEEKVESFRAKAGLLAGPNNSTVVAQQLGESSSQLMTARTQQTEARAKADAMRDALRAGRPADALDIANSDVVRSLVQQRSQLAAQIASEGRTLLGQHPRMRELSAQLQGLDAQVRVEAEKIARAYENEAKTAGARVAALQKGLDAQKATAATANGQDVQLRALEREARSQRDLLEQMLARYREASARDNPDALVADARIISRAAAPTEPYFPKKAPTVAIASIAAFVLALVAAATAEVFGGGGALRRPEEDEAAPPPAIGETPVFGRLTGRPSKPALDAARAPALLKPGIDSFDVADSTLVAALARQLASMPTTEGALRILATGATSGVSLGDVLAELARIMSDSGRRVVAADAGGGAPQLDGDEKRPGLAELLQGSATFAQAIHRDRGSRVHVVPEGGVAFDALDAPSRARLGVVLDALALTYDFVLLSAPFAAADPFAEHASAAILVSDRGAGDVATVEAHERLKATGIEDVVVLLIRDTGGSPDGSRLAA</sequence>
<name>A0ABW3Z4U6_9HYPH</name>
<dbReference type="SUPFAM" id="SSF52540">
    <property type="entry name" value="P-loop containing nucleoside triphosphate hydrolases"/>
    <property type="match status" value="1"/>
</dbReference>
<evidence type="ECO:0000256" key="1">
    <source>
        <dbReference type="ARBA" id="ARBA00004651"/>
    </source>
</evidence>
<comment type="subcellular location">
    <subcellularLocation>
        <location evidence="1">Cell membrane</location>
        <topology evidence="1">Multi-pass membrane protein</topology>
    </subcellularLocation>
</comment>
<evidence type="ECO:0000256" key="3">
    <source>
        <dbReference type="ARBA" id="ARBA00022692"/>
    </source>
</evidence>
<dbReference type="Gene3D" id="3.40.50.300">
    <property type="entry name" value="P-loop containing nucleotide triphosphate hydrolases"/>
    <property type="match status" value="1"/>
</dbReference>
<evidence type="ECO:0000313" key="10">
    <source>
        <dbReference type="Proteomes" id="UP001597171"/>
    </source>
</evidence>
<feature type="domain" description="Polysaccharide chain length determinant N-terminal" evidence="8">
    <location>
        <begin position="17"/>
        <end position="107"/>
    </location>
</feature>
<protein>
    <submittedName>
        <fullName evidence="9">GumC family protein</fullName>
    </submittedName>
</protein>
<gene>
    <name evidence="9" type="ORF">ACFQ4O_04205</name>
</gene>
<evidence type="ECO:0000256" key="7">
    <source>
        <dbReference type="SAM" id="Phobius"/>
    </source>
</evidence>
<accession>A0ABW3Z4U6</accession>
<keyword evidence="10" id="KW-1185">Reference proteome</keyword>
<proteinExistence type="predicted"/>
<dbReference type="RefSeq" id="WP_378774397.1">
    <property type="nucleotide sequence ID" value="NZ_JBHTMX010000017.1"/>
</dbReference>
<comment type="caution">
    <text evidence="9">The sequence shown here is derived from an EMBL/GenBank/DDBJ whole genome shotgun (WGS) entry which is preliminary data.</text>
</comment>
<dbReference type="PANTHER" id="PTHR32309">
    <property type="entry name" value="TYROSINE-PROTEIN KINASE"/>
    <property type="match status" value="1"/>
</dbReference>
<dbReference type="InterPro" id="IPR050445">
    <property type="entry name" value="Bact_polysacc_biosynth/exp"/>
</dbReference>
<dbReference type="Pfam" id="PF02706">
    <property type="entry name" value="Wzz"/>
    <property type="match status" value="1"/>
</dbReference>
<keyword evidence="2" id="KW-1003">Cell membrane</keyword>
<dbReference type="PANTHER" id="PTHR32309:SF13">
    <property type="entry name" value="FERRIC ENTEROBACTIN TRANSPORT PROTEIN FEPE"/>
    <property type="match status" value="1"/>
</dbReference>
<reference evidence="10" key="1">
    <citation type="journal article" date="2019" name="Int. J. Syst. Evol. Microbiol.">
        <title>The Global Catalogue of Microorganisms (GCM) 10K type strain sequencing project: providing services to taxonomists for standard genome sequencing and annotation.</title>
        <authorList>
            <consortium name="The Broad Institute Genomics Platform"/>
            <consortium name="The Broad Institute Genome Sequencing Center for Infectious Disease"/>
            <person name="Wu L."/>
            <person name="Ma J."/>
        </authorList>
    </citation>
    <scope>NUCLEOTIDE SEQUENCE [LARGE SCALE GENOMIC DNA]</scope>
    <source>
        <strain evidence="10">CCUG 61696</strain>
    </source>
</reference>
<dbReference type="InterPro" id="IPR027417">
    <property type="entry name" value="P-loop_NTPase"/>
</dbReference>
<dbReference type="InterPro" id="IPR003856">
    <property type="entry name" value="LPS_length_determ_N"/>
</dbReference>
<keyword evidence="4 7" id="KW-1133">Transmembrane helix</keyword>
<evidence type="ECO:0000256" key="6">
    <source>
        <dbReference type="SAM" id="MobiDB-lite"/>
    </source>
</evidence>